<evidence type="ECO:0000313" key="3">
    <source>
        <dbReference type="Proteomes" id="UP000000600"/>
    </source>
</evidence>
<dbReference type="HOGENOM" id="CLU_271321_0_0_1"/>
<dbReference type="RefSeq" id="XP_001427665.1">
    <property type="nucleotide sequence ID" value="XM_001427628.1"/>
</dbReference>
<dbReference type="OrthoDB" id="310723at2759"/>
<gene>
    <name evidence="2" type="ORF">GSPATT00030906001</name>
</gene>
<evidence type="ECO:0000313" key="2">
    <source>
        <dbReference type="EMBL" id="CAK60267.1"/>
    </source>
</evidence>
<sequence>MINEEETNYFYIFQIGDQITRKKVLTDYPYSKNQERKLYIQSDYLYRVTKKNEYNNQNQVEMFQYDSQTLELTKFTTINSQFFVDNDFTLQYQDYQNIQILDFKCSDTNQLSFLDELQNIVQLQRDSNEWTLKVDKCKYKIHSYDIDFISNKYMGVGTTFLYYSYWDSKEEFSFDISKYTPYFNDYGTNLASSESLKKVLDEEITFSKQGDFSQVLIDKKLNELFSIQGNRVLRFKNNYMVDLVYHPTDEADLNVYQAWVKYKGCTLNIEYQTIASDSEQLIQVRKEEFMFYHPFFASTFFKSNRFNSPVLGPNISIAILDEKEMMSDNFYQQHSEKVKIDIELITNYVFLEMVDYTQNFYTKFIVISQDDKMKLTFQLCQQKEYNYYSCSKVLESQLDYKLTKESTCISSYKQQISISTLISSEQLQYIIYQDPNHFTTYSYTLDKEQEIDTIAYFTFTLVLSSSKQQVVYFYSLNVEMNFLYSFSSKDYEFIKPSKLFYQQQDIEKDVVHLLYLFNKQDQLLVILYLNFNLHYVVNQIQLKDVENISVFVGYYQFVVVQERKNTNHEISIYQFQDECNIIFEKSIPLYSFAIENIIENTLFSSYIKSVFVKSKDRLLMYLINNPSHNTFFNEIRIDKDVNDIFTIGRYLLFAQDQEVIMYDIYPQFSFNYKVNMNNDIFVQYNQTQVLFSNDKSKLNIKQMFKYLNMNTKIDVYPEKLKIVTKLDEAYQDNFVQDMGSDWYSGQVVLFHFLNNEVVENIQIIQPINETEHIFYYASRSIKHYDDTTFFILFEQNYSLVDKANGNLIKEFKFLDKDLKCKSILYGQDQNFIVSCSKGRQEIVFGISCKNQDCQNSKGLLVDNSLNKAFYIENNMFLVGQYNLFVFWVKESLLKIEAAQLIGEIKIDSDYYSNTIVKIKPNHYHFYQFNTFRTLKVKELKIQDDRLIIFNTFAINVEEYLNREYFMNKELVEIEVLSTSLEGELLQGKYLFFAQEGAHYGMNYNFTCNDLGCQVKDQEVFAVIQGYEGFWLFEKNTPTISLQNDLLLILYQSIVGNSKILAAYRLPQKYQKNVPIIFFGALEFFAQLYKIEKQLTSYKLNNKEYILFNNYDISILTRYEVNPSPKIVYNGIMKENFLCLSVQNHFSKELLYLDIDIKPSEKSYLWLWILLGVLGGLLCVGIGVYFYKNKKKVDTLI</sequence>
<dbReference type="GeneID" id="5013449"/>
<dbReference type="AlphaFoldDB" id="A0BP00"/>
<name>A0BP00_PARTE</name>
<proteinExistence type="predicted"/>
<dbReference type="Proteomes" id="UP000000600">
    <property type="component" value="Unassembled WGS sequence"/>
</dbReference>
<accession>A0BP00</accession>
<evidence type="ECO:0008006" key="4">
    <source>
        <dbReference type="Google" id="ProtNLM"/>
    </source>
</evidence>
<dbReference type="EMBL" id="CT868007">
    <property type="protein sequence ID" value="CAK60267.1"/>
    <property type="molecule type" value="Genomic_DNA"/>
</dbReference>
<keyword evidence="1" id="KW-0812">Transmembrane</keyword>
<keyword evidence="1" id="KW-0472">Membrane</keyword>
<feature type="transmembrane region" description="Helical" evidence="1">
    <location>
        <begin position="1164"/>
        <end position="1186"/>
    </location>
</feature>
<protein>
    <recommendedName>
        <fullName evidence="4">Transmembrane protein</fullName>
    </recommendedName>
</protein>
<reference evidence="2 3" key="1">
    <citation type="journal article" date="2006" name="Nature">
        <title>Global trends of whole-genome duplications revealed by the ciliate Paramecium tetraurelia.</title>
        <authorList>
            <consortium name="Genoscope"/>
            <person name="Aury J.-M."/>
            <person name="Jaillon O."/>
            <person name="Duret L."/>
            <person name="Noel B."/>
            <person name="Jubin C."/>
            <person name="Porcel B.M."/>
            <person name="Segurens B."/>
            <person name="Daubin V."/>
            <person name="Anthouard V."/>
            <person name="Aiach N."/>
            <person name="Arnaiz O."/>
            <person name="Billaut A."/>
            <person name="Beisson J."/>
            <person name="Blanc I."/>
            <person name="Bouhouche K."/>
            <person name="Camara F."/>
            <person name="Duharcourt S."/>
            <person name="Guigo R."/>
            <person name="Gogendeau D."/>
            <person name="Katinka M."/>
            <person name="Keller A.-M."/>
            <person name="Kissmehl R."/>
            <person name="Klotz C."/>
            <person name="Koll F."/>
            <person name="Le Moue A."/>
            <person name="Lepere C."/>
            <person name="Malinsky S."/>
            <person name="Nowacki M."/>
            <person name="Nowak J.K."/>
            <person name="Plattner H."/>
            <person name="Poulain J."/>
            <person name="Ruiz F."/>
            <person name="Serrano V."/>
            <person name="Zagulski M."/>
            <person name="Dessen P."/>
            <person name="Betermier M."/>
            <person name="Weissenbach J."/>
            <person name="Scarpelli C."/>
            <person name="Schachter V."/>
            <person name="Sperling L."/>
            <person name="Meyer E."/>
            <person name="Cohen J."/>
            <person name="Wincker P."/>
        </authorList>
    </citation>
    <scope>NUCLEOTIDE SEQUENCE [LARGE SCALE GENOMIC DNA]</scope>
    <source>
        <strain evidence="2 3">Stock d4-2</strain>
    </source>
</reference>
<dbReference type="KEGG" id="ptm:GSPATT00030906001"/>
<keyword evidence="3" id="KW-1185">Reference proteome</keyword>
<organism evidence="2 3">
    <name type="scientific">Paramecium tetraurelia</name>
    <dbReference type="NCBI Taxonomy" id="5888"/>
    <lineage>
        <taxon>Eukaryota</taxon>
        <taxon>Sar</taxon>
        <taxon>Alveolata</taxon>
        <taxon>Ciliophora</taxon>
        <taxon>Intramacronucleata</taxon>
        <taxon>Oligohymenophorea</taxon>
        <taxon>Peniculida</taxon>
        <taxon>Parameciidae</taxon>
        <taxon>Paramecium</taxon>
    </lineage>
</organism>
<dbReference type="OMA" id="YKGCTLN"/>
<dbReference type="InParanoid" id="A0BP00"/>
<keyword evidence="1" id="KW-1133">Transmembrane helix</keyword>
<evidence type="ECO:0000256" key="1">
    <source>
        <dbReference type="SAM" id="Phobius"/>
    </source>
</evidence>